<dbReference type="EMBL" id="BMAW01002276">
    <property type="protein sequence ID" value="GFS77811.1"/>
    <property type="molecule type" value="Genomic_DNA"/>
</dbReference>
<proteinExistence type="predicted"/>
<keyword evidence="6" id="KW-1185">Reference proteome</keyword>
<evidence type="ECO:0000256" key="2">
    <source>
        <dbReference type="ARBA" id="ARBA00022553"/>
    </source>
</evidence>
<dbReference type="GO" id="GO:0010997">
    <property type="term" value="F:anaphase-promoting complex binding"/>
    <property type="evidence" value="ECO:0007669"/>
    <property type="project" value="TreeGrafter"/>
</dbReference>
<sequence length="1181" mass="131892">MASVEMSNTLDYVKTDCDFVSGIVKMSDTGGYNFSVNKSILEDEEIAVNCIANESTMKETCVKVSQCANNNNQSNFSGVDVSEQLNNGMIMDSGEIIKTSESEEPNSCDIFSSSLNDEEDNFPAVNRVNTDSEKIAKTPEIIAPNNKEDNIIDTSVNDIATKSEKKTETYEFVGFDNGENNCSVMSTSVDAIVTDSENVAEINKSREFCNNEDDLTVDVSVNKTVSDSGQIPETSEIITSYNNEDMIIDISINDIAAKSEEKPETIEFVGFDNSENNCSLLSTSVDAIVTDSENVDKICQSTILCNNADDLTVDVSNSKIASDSEPIAETSECGILDNKDNFTAKNSPFEGNASDSEEVAETTESASQDNNGNMIGPSQDGNDADLNEISTTVEPKGSEEPSEINKRDNKSKTDKSTNYPLHRRRGMTDQPSLPYYRQPKPDFFEYTKRLSEKLNPSTTALSFQDSSCSSTVVLEEFHETLIQASPQLEVSQSKQVPKRIVFSPRKQSLGSNNLSTSEKIVPDLIILDDYEPSGHNQKSHFSGISRPKGLKIPSTYTTKEKSEPTPGAKYLALKEQLMEKMMLKKEASLSRRKEQEELDEENVGTEENFLDCEAFESDDNSDNDSPENTVDFSKHQDLMNISSHQPKHSKVDESIEMSDKLELNAESTGRDSQESIKCFSLPSFQPGGGFSSSFTDGGTSASLFTDTADDTNDMLPDLNISSQQESVTILDQKSNNVEFLPSEGSDDKEIIPPWESLPIVEKQGSQLFDDDISAICSGKFISNNEIPWTPSSTNEKDQPANDHVLLLSPFNNISKHQLDQADDSSDEELVRPSKKIRLSKHEKLWDSDDENEEKFVTEKNMELDDDYEGKRKAIVTVDKNMELDVESDEENQSVADPTEENESEEDTSESLIRKKASLETSDLYDEEIDELAEERSKKLEIKNFFENEAELSGEEGSSDENEDDLDEYVADDLVTNEVLTNDEKLRKEIGAIHFKQQQDEDDQVIRQLKNDFLPEGELYGENGPRKRRYVWNNMVEDDNEYTEMKSDSEEEEIENIQPDYLKWQQENNKVDLPEGDNEDIELPKSIGLKVDILGKVSVTRCNTITNTKLSMNPMQRRGSFLNSSIGINSKFIKEFSNSPGAVTRKNFVFSALKQDNTPTSSPITEVKNIKQTINNSIFNKI</sequence>
<comment type="caution">
    <text evidence="5">The sequence shown here is derived from an EMBL/GenBank/DDBJ whole genome shotgun (WGS) entry which is preliminary data.</text>
</comment>
<dbReference type="GO" id="GO:0033314">
    <property type="term" value="P:mitotic DNA replication checkpoint signaling"/>
    <property type="evidence" value="ECO:0007669"/>
    <property type="project" value="TreeGrafter"/>
</dbReference>
<feature type="region of interest" description="Disordered" evidence="4">
    <location>
        <begin position="338"/>
        <end position="439"/>
    </location>
</feature>
<accession>A0A8X6T6Q5</accession>
<dbReference type="Proteomes" id="UP000887013">
    <property type="component" value="Unassembled WGS sequence"/>
</dbReference>
<keyword evidence="3" id="KW-0539">Nucleus</keyword>
<dbReference type="GO" id="GO:0005634">
    <property type="term" value="C:nucleus"/>
    <property type="evidence" value="ECO:0007669"/>
    <property type="project" value="UniProtKB-SubCell"/>
</dbReference>
<feature type="region of interest" description="Disordered" evidence="4">
    <location>
        <begin position="586"/>
        <end position="606"/>
    </location>
</feature>
<feature type="compositionally biased region" description="Basic and acidic residues" evidence="4">
    <location>
        <begin position="396"/>
        <end position="415"/>
    </location>
</feature>
<feature type="compositionally biased region" description="Basic and acidic residues" evidence="4">
    <location>
        <begin position="586"/>
        <end position="595"/>
    </location>
</feature>
<feature type="compositionally biased region" description="Acidic residues" evidence="4">
    <location>
        <begin position="596"/>
        <end position="606"/>
    </location>
</feature>
<comment type="subcellular location">
    <subcellularLocation>
        <location evidence="1">Nucleus</location>
    </subcellularLocation>
</comment>
<reference evidence="5" key="1">
    <citation type="submission" date="2020-08" db="EMBL/GenBank/DDBJ databases">
        <title>Multicomponent nature underlies the extraordinary mechanical properties of spider dragline silk.</title>
        <authorList>
            <person name="Kono N."/>
            <person name="Nakamura H."/>
            <person name="Mori M."/>
            <person name="Yoshida Y."/>
            <person name="Ohtoshi R."/>
            <person name="Malay A.D."/>
            <person name="Moran D.A.P."/>
            <person name="Tomita M."/>
            <person name="Numata K."/>
            <person name="Arakawa K."/>
        </authorList>
    </citation>
    <scope>NUCLEOTIDE SEQUENCE</scope>
</reference>
<dbReference type="PANTHER" id="PTHR14396:SF10">
    <property type="entry name" value="CLASPIN"/>
    <property type="match status" value="1"/>
</dbReference>
<name>A0A8X6T6Q5_NEPPI</name>
<evidence type="ECO:0000313" key="5">
    <source>
        <dbReference type="EMBL" id="GFS77811.1"/>
    </source>
</evidence>
<protein>
    <recommendedName>
        <fullName evidence="7">Claspin</fullName>
    </recommendedName>
</protein>
<dbReference type="GO" id="GO:0007095">
    <property type="term" value="P:mitotic G2 DNA damage checkpoint signaling"/>
    <property type="evidence" value="ECO:0007669"/>
    <property type="project" value="TreeGrafter"/>
</dbReference>
<gene>
    <name evidence="5" type="primary">AVEN_99312_1</name>
    <name evidence="5" type="ORF">NPIL_388901</name>
</gene>
<feature type="compositionally biased region" description="Acidic residues" evidence="4">
    <location>
        <begin position="883"/>
        <end position="908"/>
    </location>
</feature>
<dbReference type="PANTHER" id="PTHR14396">
    <property type="entry name" value="CLASPIN"/>
    <property type="match status" value="1"/>
</dbReference>
<feature type="region of interest" description="Disordered" evidence="4">
    <location>
        <begin position="880"/>
        <end position="913"/>
    </location>
</feature>
<organism evidence="5 6">
    <name type="scientific">Nephila pilipes</name>
    <name type="common">Giant wood spider</name>
    <name type="synonym">Nephila maculata</name>
    <dbReference type="NCBI Taxonomy" id="299642"/>
    <lineage>
        <taxon>Eukaryota</taxon>
        <taxon>Metazoa</taxon>
        <taxon>Ecdysozoa</taxon>
        <taxon>Arthropoda</taxon>
        <taxon>Chelicerata</taxon>
        <taxon>Arachnida</taxon>
        <taxon>Araneae</taxon>
        <taxon>Araneomorphae</taxon>
        <taxon>Entelegynae</taxon>
        <taxon>Araneoidea</taxon>
        <taxon>Nephilidae</taxon>
        <taxon>Nephila</taxon>
    </lineage>
</organism>
<keyword evidence="2" id="KW-0597">Phosphoprotein</keyword>
<dbReference type="AlphaFoldDB" id="A0A8X6T6Q5"/>
<evidence type="ECO:0000256" key="3">
    <source>
        <dbReference type="ARBA" id="ARBA00023242"/>
    </source>
</evidence>
<evidence type="ECO:0000313" key="6">
    <source>
        <dbReference type="Proteomes" id="UP000887013"/>
    </source>
</evidence>
<dbReference type="OrthoDB" id="5859781at2759"/>
<feature type="region of interest" description="Disordered" evidence="4">
    <location>
        <begin position="536"/>
        <end position="566"/>
    </location>
</feature>
<evidence type="ECO:0008006" key="7">
    <source>
        <dbReference type="Google" id="ProtNLM"/>
    </source>
</evidence>
<evidence type="ECO:0000256" key="1">
    <source>
        <dbReference type="ARBA" id="ARBA00004123"/>
    </source>
</evidence>
<dbReference type="InterPro" id="IPR024146">
    <property type="entry name" value="Claspin"/>
</dbReference>
<evidence type="ECO:0000256" key="4">
    <source>
        <dbReference type="SAM" id="MobiDB-lite"/>
    </source>
</evidence>